<dbReference type="PANTHER" id="PTHR12893">
    <property type="entry name" value="GOLGI REASSEMBLY STACKING PROTEIN GRASP"/>
    <property type="match status" value="1"/>
</dbReference>
<keyword evidence="2" id="KW-0677">Repeat</keyword>
<dbReference type="AlphaFoldDB" id="A0A8X7T8A5"/>
<comment type="subcellular location">
    <subcellularLocation>
        <location evidence="1">Golgi apparatus membrane</location>
    </subcellularLocation>
</comment>
<dbReference type="PANTHER" id="PTHR12893:SF0">
    <property type="entry name" value="GRASP65"/>
    <property type="match status" value="1"/>
</dbReference>
<evidence type="ECO:0000313" key="8">
    <source>
        <dbReference type="EMBL" id="KAE8272189.1"/>
    </source>
</evidence>
<feature type="region of interest" description="Disordered" evidence="6">
    <location>
        <begin position="281"/>
        <end position="365"/>
    </location>
</feature>
<reference evidence="8" key="2">
    <citation type="journal article" date="2019" name="IMA Fungus">
        <title>Genome sequencing and comparison of five Tilletia species to identify candidate genes for the detection of regulated species infecting wheat.</title>
        <authorList>
            <person name="Nguyen H.D.T."/>
            <person name="Sultana T."/>
            <person name="Kesanakurti P."/>
            <person name="Hambleton S."/>
        </authorList>
    </citation>
    <scope>NUCLEOTIDE SEQUENCE</scope>
    <source>
        <strain evidence="8">DAOMC 236422</strain>
    </source>
</reference>
<dbReference type="InterPro" id="IPR036034">
    <property type="entry name" value="PDZ_sf"/>
</dbReference>
<dbReference type="Proteomes" id="UP000078113">
    <property type="component" value="Unassembled WGS sequence"/>
</dbReference>
<name>A0A8X7T8A5_9BASI</name>
<gene>
    <name evidence="8" type="ORF">A4X09_0g141</name>
</gene>
<feature type="compositionally biased region" description="Polar residues" evidence="6">
    <location>
        <begin position="304"/>
        <end position="319"/>
    </location>
</feature>
<evidence type="ECO:0000256" key="3">
    <source>
        <dbReference type="ARBA" id="ARBA00023034"/>
    </source>
</evidence>
<evidence type="ECO:0000259" key="7">
    <source>
        <dbReference type="PROSITE" id="PS51865"/>
    </source>
</evidence>
<feature type="binding site" evidence="5">
    <location>
        <position position="22"/>
    </location>
    <ligand>
        <name>Zn(2+)</name>
        <dbReference type="ChEBI" id="CHEBI:29105"/>
    </ligand>
</feature>
<proteinExistence type="predicted"/>
<organism evidence="8 9">
    <name type="scientific">Tilletia walkeri</name>
    <dbReference type="NCBI Taxonomy" id="117179"/>
    <lineage>
        <taxon>Eukaryota</taxon>
        <taxon>Fungi</taxon>
        <taxon>Dikarya</taxon>
        <taxon>Basidiomycota</taxon>
        <taxon>Ustilaginomycotina</taxon>
        <taxon>Exobasidiomycetes</taxon>
        <taxon>Tilletiales</taxon>
        <taxon>Tilletiaceae</taxon>
        <taxon>Tilletia</taxon>
    </lineage>
</organism>
<keyword evidence="5" id="KW-0862">Zinc</keyword>
<dbReference type="Gene3D" id="2.30.42.10">
    <property type="match status" value="2"/>
</dbReference>
<sequence>MGAAESSPRIAANADAPRRGYHVARVAEGSPAHLAGIEPFFDYLVGLEGQALDPSISLNPAGTGPQGTAVVTPEQQARIEAAGLDVWRSLEKREGTSVILNVWNSKRQEFREVPVIPSRQWSTPSNGNASASSQPKASAQPSLLGLSLRLCDPSQALSAVWHILDILEGSPAALAGLVPYGDYVIGWAGAGGRDRASAGGAGADDAVPPLRGEGDFYELVERYTNRPLRLYVYNSDFDHTREVIIIPNRDWGGEGLLGCGVGYGLLHRIPRPQERIAPSVLAGNNVPTSPPSTQPPTTSANSSQAGPSTNNATKSNNAVRDSMAQGPSAGGVNDVLVEEDEEEEEEEDGDGAADVTVSVRPDEDE</sequence>
<dbReference type="GO" id="GO:0007030">
    <property type="term" value="P:Golgi organization"/>
    <property type="evidence" value="ECO:0007669"/>
    <property type="project" value="TreeGrafter"/>
</dbReference>
<dbReference type="Pfam" id="PF04495">
    <property type="entry name" value="GRASP55_65"/>
    <property type="match status" value="1"/>
</dbReference>
<keyword evidence="4" id="KW-0472">Membrane</keyword>
<feature type="binding site" evidence="5">
    <location>
        <position position="151"/>
    </location>
    <ligand>
        <name>Zn(2+)</name>
        <dbReference type="ChEBI" id="CHEBI:29105"/>
    </ligand>
</feature>
<keyword evidence="3" id="KW-0333">Golgi apparatus</keyword>
<reference evidence="8" key="1">
    <citation type="submission" date="2016-04" db="EMBL/GenBank/DDBJ databases">
        <authorList>
            <person name="Nguyen H.D."/>
            <person name="Samba Siva P."/>
            <person name="Cullis J."/>
            <person name="Levesque C.A."/>
            <person name="Hambleton S."/>
        </authorList>
    </citation>
    <scope>NUCLEOTIDE SEQUENCE</scope>
    <source>
        <strain evidence="8">DAOMC 236422</strain>
    </source>
</reference>
<feature type="domain" description="PDZ GRASP-type" evidence="7">
    <location>
        <begin position="159"/>
        <end position="266"/>
    </location>
</feature>
<feature type="domain" description="PDZ GRASP-type" evidence="7">
    <location>
        <begin position="19"/>
        <end position="153"/>
    </location>
</feature>
<keyword evidence="9" id="KW-1185">Reference proteome</keyword>
<dbReference type="EMBL" id="LWDG02000002">
    <property type="protein sequence ID" value="KAE8272189.1"/>
    <property type="molecule type" value="Genomic_DNA"/>
</dbReference>
<dbReference type="InterPro" id="IPR024958">
    <property type="entry name" value="GRASP_PDZ"/>
</dbReference>
<evidence type="ECO:0000313" key="9">
    <source>
        <dbReference type="Proteomes" id="UP000078113"/>
    </source>
</evidence>
<evidence type="ECO:0000256" key="5">
    <source>
        <dbReference type="PIRSR" id="PIRSR607583-1"/>
    </source>
</evidence>
<dbReference type="GO" id="GO:0046872">
    <property type="term" value="F:metal ion binding"/>
    <property type="evidence" value="ECO:0007669"/>
    <property type="project" value="UniProtKB-KW"/>
</dbReference>
<accession>A0A8X7T8A5</accession>
<protein>
    <recommendedName>
        <fullName evidence="7">PDZ GRASP-type domain-containing protein</fullName>
    </recommendedName>
</protein>
<dbReference type="PROSITE" id="PS51865">
    <property type="entry name" value="PDZ_GRASP"/>
    <property type="match status" value="2"/>
</dbReference>
<feature type="compositionally biased region" description="Acidic residues" evidence="6">
    <location>
        <begin position="336"/>
        <end position="351"/>
    </location>
</feature>
<evidence type="ECO:0000256" key="4">
    <source>
        <dbReference type="ARBA" id="ARBA00023136"/>
    </source>
</evidence>
<comment type="caution">
    <text evidence="8">The sequence shown here is derived from an EMBL/GenBank/DDBJ whole genome shotgun (WGS) entry which is preliminary data.</text>
</comment>
<dbReference type="GO" id="GO:0000139">
    <property type="term" value="C:Golgi membrane"/>
    <property type="evidence" value="ECO:0007669"/>
    <property type="project" value="UniProtKB-SubCell"/>
</dbReference>
<dbReference type="InterPro" id="IPR007583">
    <property type="entry name" value="GRASP55_65"/>
</dbReference>
<keyword evidence="5" id="KW-0479">Metal-binding</keyword>
<evidence type="ECO:0000256" key="1">
    <source>
        <dbReference type="ARBA" id="ARBA00004394"/>
    </source>
</evidence>
<evidence type="ECO:0000256" key="2">
    <source>
        <dbReference type="ARBA" id="ARBA00022737"/>
    </source>
</evidence>
<dbReference type="SUPFAM" id="SSF50156">
    <property type="entry name" value="PDZ domain-like"/>
    <property type="match status" value="1"/>
</dbReference>
<evidence type="ECO:0000256" key="6">
    <source>
        <dbReference type="SAM" id="MobiDB-lite"/>
    </source>
</evidence>